<dbReference type="OrthoDB" id="196964at2"/>
<evidence type="ECO:0000313" key="9">
    <source>
        <dbReference type="EMBL" id="RNM37062.1"/>
    </source>
</evidence>
<dbReference type="InterPro" id="IPR000100">
    <property type="entry name" value="RNase_P"/>
</dbReference>
<evidence type="ECO:0000313" key="11">
    <source>
        <dbReference type="Proteomes" id="UP000271472"/>
    </source>
</evidence>
<dbReference type="GO" id="GO:0042781">
    <property type="term" value="F:3'-tRNA processing endoribonuclease activity"/>
    <property type="evidence" value="ECO:0007669"/>
    <property type="project" value="TreeGrafter"/>
</dbReference>
<dbReference type="Proteomes" id="UP000271472">
    <property type="component" value="Unassembled WGS sequence"/>
</dbReference>
<evidence type="ECO:0000256" key="4">
    <source>
        <dbReference type="ARBA" id="ARBA00022759"/>
    </source>
</evidence>
<dbReference type="GO" id="GO:0000049">
    <property type="term" value="F:tRNA binding"/>
    <property type="evidence" value="ECO:0007669"/>
    <property type="project" value="InterPro"/>
</dbReference>
<evidence type="ECO:0000256" key="6">
    <source>
        <dbReference type="ARBA" id="ARBA00022884"/>
    </source>
</evidence>
<evidence type="ECO:0000256" key="5">
    <source>
        <dbReference type="ARBA" id="ARBA00022801"/>
    </source>
</evidence>
<dbReference type="InterPro" id="IPR014721">
    <property type="entry name" value="Ribsml_uS5_D2-typ_fold_subgr"/>
</dbReference>
<dbReference type="PANTHER" id="PTHR33992:SF1">
    <property type="entry name" value="RIBONUCLEASE P PROTEIN COMPONENT"/>
    <property type="match status" value="1"/>
</dbReference>
<dbReference type="Proteomes" id="UP000253975">
    <property type="component" value="Unassembled WGS sequence"/>
</dbReference>
<keyword evidence="2" id="KW-0819">tRNA processing</keyword>
<dbReference type="RefSeq" id="WP_114615638.1">
    <property type="nucleotide sequence ID" value="NZ_CALIRK010000015.1"/>
</dbReference>
<dbReference type="Pfam" id="PF00825">
    <property type="entry name" value="Ribonuclease_P"/>
    <property type="match status" value="1"/>
</dbReference>
<keyword evidence="4" id="KW-0255">Endonuclease</keyword>
<dbReference type="PANTHER" id="PTHR33992">
    <property type="entry name" value="RIBONUCLEASE P PROTEIN COMPONENT"/>
    <property type="match status" value="1"/>
</dbReference>
<evidence type="ECO:0000256" key="3">
    <source>
        <dbReference type="ARBA" id="ARBA00022722"/>
    </source>
</evidence>
<name>A0A369LII0_9ACTN</name>
<dbReference type="NCBIfam" id="TIGR00188">
    <property type="entry name" value="rnpA"/>
    <property type="match status" value="1"/>
</dbReference>
<dbReference type="GO" id="GO:0004526">
    <property type="term" value="F:ribonuclease P activity"/>
    <property type="evidence" value="ECO:0007669"/>
    <property type="project" value="UniProtKB-UniRule"/>
</dbReference>
<dbReference type="AlphaFoldDB" id="A0A369LII0"/>
<gene>
    <name evidence="8" type="primary">rnpA</name>
    <name evidence="8" type="ORF">C1881_06060</name>
    <name evidence="9" type="ORF">DMP05_01535</name>
</gene>
<dbReference type="EMBL" id="PPTO01000008">
    <property type="protein sequence ID" value="RDB58457.1"/>
    <property type="molecule type" value="Genomic_DNA"/>
</dbReference>
<dbReference type="GeneID" id="98662669"/>
<evidence type="ECO:0000313" key="8">
    <source>
        <dbReference type="EMBL" id="RDB58457.1"/>
    </source>
</evidence>
<dbReference type="InterPro" id="IPR020539">
    <property type="entry name" value="RNase_P_CS"/>
</dbReference>
<comment type="function">
    <text evidence="1">RNaseP catalyzes the removal of the 5'-leader sequence from pre-tRNA to produce the mature 5'-terminus. It can also cleave other RNA substrates such as 4.5S RNA. The protein component plays an auxiliary but essential role in vivo by binding to the 5'-leader sequence and broadening the substrate specificity of the ribozyme.</text>
</comment>
<keyword evidence="11" id="KW-1185">Reference proteome</keyword>
<reference evidence="11" key="2">
    <citation type="submission" date="2018-05" db="EMBL/GenBank/DDBJ databases">
        <title>Genome Sequencing of selected type strains of the family Eggerthellaceae.</title>
        <authorList>
            <person name="Danylec N."/>
            <person name="Stoll D.A."/>
            <person name="Doetsch A."/>
            <person name="Huch M."/>
        </authorList>
    </citation>
    <scope>NUCLEOTIDE SEQUENCE [LARGE SCALE GENOMIC DNA]</scope>
    <source>
        <strain evidence="11">DSM 22006</strain>
    </source>
</reference>
<proteinExistence type="predicted"/>
<dbReference type="SUPFAM" id="SSF54211">
    <property type="entry name" value="Ribosomal protein S5 domain 2-like"/>
    <property type="match status" value="1"/>
</dbReference>
<dbReference type="PROSITE" id="PS00648">
    <property type="entry name" value="RIBONUCLEASE_P"/>
    <property type="match status" value="1"/>
</dbReference>
<dbReference type="GO" id="GO:0030677">
    <property type="term" value="C:ribonuclease P complex"/>
    <property type="evidence" value="ECO:0007669"/>
    <property type="project" value="TreeGrafter"/>
</dbReference>
<sequence>MKSTIRSSVDVSRLFSQGKRFSTPFATVLVLKRTEQHDHDLHGRVAFIAGKKLGNAVWRNAAKRRLRAIVCDLGGPWEGWDVVISARSAILKASYSKVSHACEKALEKAGLINPASR</sequence>
<reference evidence="8 10" key="1">
    <citation type="journal article" date="2018" name="Elife">
        <title>Discovery and characterization of a prevalent human gut bacterial enzyme sufficient for the inactivation of a family of plant toxins.</title>
        <authorList>
            <person name="Koppel N."/>
            <person name="Bisanz J.E."/>
            <person name="Pandelia M.E."/>
            <person name="Turnbaugh P.J."/>
            <person name="Balskus E.P."/>
        </authorList>
    </citation>
    <scope>NUCLEOTIDE SEQUENCE [LARGE SCALE GENOMIC DNA]</scope>
    <source>
        <strain evidence="8 10">OB21 GAM31</strain>
    </source>
</reference>
<evidence type="ECO:0000313" key="10">
    <source>
        <dbReference type="Proteomes" id="UP000253975"/>
    </source>
</evidence>
<evidence type="ECO:0000256" key="1">
    <source>
        <dbReference type="ARBA" id="ARBA00002663"/>
    </source>
</evidence>
<dbReference type="InterPro" id="IPR020568">
    <property type="entry name" value="Ribosomal_Su5_D2-typ_SF"/>
</dbReference>
<comment type="caution">
    <text evidence="8">The sequence shown here is derived from an EMBL/GenBank/DDBJ whole genome shotgun (WGS) entry which is preliminary data.</text>
</comment>
<accession>A0A369LII0</accession>
<evidence type="ECO:0000256" key="7">
    <source>
        <dbReference type="NCBIfam" id="TIGR00188"/>
    </source>
</evidence>
<organism evidence="8 10">
    <name type="scientific">Slackia isoflavoniconvertens</name>
    <dbReference type="NCBI Taxonomy" id="572010"/>
    <lineage>
        <taxon>Bacteria</taxon>
        <taxon>Bacillati</taxon>
        <taxon>Actinomycetota</taxon>
        <taxon>Coriobacteriia</taxon>
        <taxon>Eggerthellales</taxon>
        <taxon>Eggerthellaceae</taxon>
        <taxon>Slackia</taxon>
    </lineage>
</organism>
<dbReference type="EC" id="3.1.26.5" evidence="7"/>
<dbReference type="Gene3D" id="3.30.230.10">
    <property type="match status" value="1"/>
</dbReference>
<keyword evidence="3" id="KW-0540">Nuclease</keyword>
<protein>
    <recommendedName>
        <fullName evidence="7">Ribonuclease P protein component</fullName>
        <ecNumber evidence="7">3.1.26.5</ecNumber>
    </recommendedName>
</protein>
<keyword evidence="6" id="KW-0694">RNA-binding</keyword>
<evidence type="ECO:0000256" key="2">
    <source>
        <dbReference type="ARBA" id="ARBA00022694"/>
    </source>
</evidence>
<dbReference type="EMBL" id="QIBZ01000002">
    <property type="protein sequence ID" value="RNM37062.1"/>
    <property type="molecule type" value="Genomic_DNA"/>
</dbReference>
<reference evidence="9" key="3">
    <citation type="journal article" date="2019" name="Microbiol. Resour. Announc.">
        <title>Draft Genome Sequences of Type Strains of Gordonibacter faecihominis, Paraeggerthella hongkongensis, Parvibacter caecicola,Slackia equolifaciens, Slackia faecicanis, and Slackia isoflavoniconvertens.</title>
        <authorList>
            <person name="Danylec N."/>
            <person name="Stoll D.A."/>
            <person name="Dotsch A."/>
            <person name="Huch M."/>
        </authorList>
    </citation>
    <scope>NUCLEOTIDE SEQUENCE</scope>
    <source>
        <strain evidence="9">DSM 22006</strain>
    </source>
</reference>
<keyword evidence="5" id="KW-0378">Hydrolase</keyword>